<name>S8DTH5_FOMSC</name>
<keyword evidence="4" id="KW-1185">Reference proteome</keyword>
<sequence>MDDYVVLVHGDLATCERVQSLLYSRGEERTPWRRFQLVIFVLALFHLKMACADAIWKIFIWPKLARDDATSFLQQIAEIRPRETGKIASKPGFRRMHEAIQHVGAVSRLDCWRVEANKWGAHFDSLEQFAESKPSWAELDEMAEKIVRRYTIDENTLEELRFAPDSTRDEQYENTLLKDYYCLLYEELTYAMNAGDIGRVETCFLPWILIFRGCGKHKYAAQMLRFLYDVHCVYPEKLKYAIRMNMLCNPTGRKHSFRGIDWWVEHNNLYTKRIYGGKFSNRTKNRILKESPLIQVFKNVRISLEDMFTLGHRTFKHSPAQLTQTFRKLQNQMKAAHTHEPVAGRKSTYSVPDVMEDGLMKLMAMRGGSSSADKENDEGDVGVSDEVNGEDGDLNVGE</sequence>
<dbReference type="STRING" id="743788.S8DTH5"/>
<organism evidence="3 4">
    <name type="scientific">Fomitopsis schrenkii</name>
    <name type="common">Brown rot fungus</name>
    <dbReference type="NCBI Taxonomy" id="2126942"/>
    <lineage>
        <taxon>Eukaryota</taxon>
        <taxon>Fungi</taxon>
        <taxon>Dikarya</taxon>
        <taxon>Basidiomycota</taxon>
        <taxon>Agaricomycotina</taxon>
        <taxon>Agaricomycetes</taxon>
        <taxon>Polyporales</taxon>
        <taxon>Fomitopsis</taxon>
    </lineage>
</organism>
<dbReference type="eggNOG" id="ENOG502SMRC">
    <property type="taxonomic scope" value="Eukaryota"/>
</dbReference>
<dbReference type="Pfam" id="PF20231">
    <property type="entry name" value="DUF6589"/>
    <property type="match status" value="1"/>
</dbReference>
<accession>S8DTH5</accession>
<dbReference type="InParanoid" id="S8DTH5"/>
<feature type="region of interest" description="Disordered" evidence="1">
    <location>
        <begin position="366"/>
        <end position="398"/>
    </location>
</feature>
<dbReference type="HOGENOM" id="CLU_009487_6_1_1"/>
<reference evidence="3 4" key="1">
    <citation type="journal article" date="2012" name="Science">
        <title>The Paleozoic origin of enzymatic lignin decomposition reconstructed from 31 fungal genomes.</title>
        <authorList>
            <person name="Floudas D."/>
            <person name="Binder M."/>
            <person name="Riley R."/>
            <person name="Barry K."/>
            <person name="Blanchette R.A."/>
            <person name="Henrissat B."/>
            <person name="Martinez A.T."/>
            <person name="Otillar R."/>
            <person name="Spatafora J.W."/>
            <person name="Yadav J.S."/>
            <person name="Aerts A."/>
            <person name="Benoit I."/>
            <person name="Boyd A."/>
            <person name="Carlson A."/>
            <person name="Copeland A."/>
            <person name="Coutinho P.M."/>
            <person name="de Vries R.P."/>
            <person name="Ferreira P."/>
            <person name="Findley K."/>
            <person name="Foster B."/>
            <person name="Gaskell J."/>
            <person name="Glotzer D."/>
            <person name="Gorecki P."/>
            <person name="Heitman J."/>
            <person name="Hesse C."/>
            <person name="Hori C."/>
            <person name="Igarashi K."/>
            <person name="Jurgens J.A."/>
            <person name="Kallen N."/>
            <person name="Kersten P."/>
            <person name="Kohler A."/>
            <person name="Kuees U."/>
            <person name="Kumar T.K.A."/>
            <person name="Kuo A."/>
            <person name="LaButti K."/>
            <person name="Larrondo L.F."/>
            <person name="Lindquist E."/>
            <person name="Ling A."/>
            <person name="Lombard V."/>
            <person name="Lucas S."/>
            <person name="Lundell T."/>
            <person name="Martin R."/>
            <person name="McLaughlin D.J."/>
            <person name="Morgenstern I."/>
            <person name="Morin E."/>
            <person name="Murat C."/>
            <person name="Nagy L.G."/>
            <person name="Nolan M."/>
            <person name="Ohm R.A."/>
            <person name="Patyshakuliyeva A."/>
            <person name="Rokas A."/>
            <person name="Ruiz-Duenas F.J."/>
            <person name="Sabat G."/>
            <person name="Salamov A."/>
            <person name="Samejima M."/>
            <person name="Schmutz J."/>
            <person name="Slot J.C."/>
            <person name="St John F."/>
            <person name="Stenlid J."/>
            <person name="Sun H."/>
            <person name="Sun S."/>
            <person name="Syed K."/>
            <person name="Tsang A."/>
            <person name="Wiebenga A."/>
            <person name="Young D."/>
            <person name="Pisabarro A."/>
            <person name="Eastwood D.C."/>
            <person name="Martin F."/>
            <person name="Cullen D."/>
            <person name="Grigoriev I.V."/>
            <person name="Hibbett D.S."/>
        </authorList>
    </citation>
    <scope>NUCLEOTIDE SEQUENCE</scope>
    <source>
        <strain evidence="4">FP-58527</strain>
    </source>
</reference>
<dbReference type="InterPro" id="IPR046496">
    <property type="entry name" value="DUF6589"/>
</dbReference>
<evidence type="ECO:0000313" key="3">
    <source>
        <dbReference type="EMBL" id="EPS94523.1"/>
    </source>
</evidence>
<evidence type="ECO:0000313" key="4">
    <source>
        <dbReference type="Proteomes" id="UP000015241"/>
    </source>
</evidence>
<gene>
    <name evidence="3" type="ORF">FOMPIDRAFT_49805</name>
</gene>
<evidence type="ECO:0000259" key="2">
    <source>
        <dbReference type="Pfam" id="PF20231"/>
    </source>
</evidence>
<dbReference type="Proteomes" id="UP000015241">
    <property type="component" value="Unassembled WGS sequence"/>
</dbReference>
<feature type="compositionally biased region" description="Acidic residues" evidence="1">
    <location>
        <begin position="387"/>
        <end position="398"/>
    </location>
</feature>
<protein>
    <recommendedName>
        <fullName evidence="2">DUF6589 domain-containing protein</fullName>
    </recommendedName>
</protein>
<evidence type="ECO:0000256" key="1">
    <source>
        <dbReference type="SAM" id="MobiDB-lite"/>
    </source>
</evidence>
<dbReference type="AlphaFoldDB" id="S8DTH5"/>
<feature type="domain" description="DUF6589" evidence="2">
    <location>
        <begin position="3"/>
        <end position="317"/>
    </location>
</feature>
<dbReference type="OrthoDB" id="4743193at2759"/>
<proteinExistence type="predicted"/>
<dbReference type="EMBL" id="KE504230">
    <property type="protein sequence ID" value="EPS94523.1"/>
    <property type="molecule type" value="Genomic_DNA"/>
</dbReference>